<proteinExistence type="predicted"/>
<feature type="domain" description="ATXR3 C-terminal" evidence="1">
    <location>
        <begin position="1"/>
        <end position="107"/>
    </location>
</feature>
<reference evidence="2" key="2">
    <citation type="submission" date="2020-06" db="EMBL/GenBank/DDBJ databases">
        <title>Helianthus annuus Genome sequencing and assembly Release 2.</title>
        <authorList>
            <person name="Gouzy J."/>
            <person name="Langlade N."/>
            <person name="Munos S."/>
        </authorList>
    </citation>
    <scope>NUCLEOTIDE SEQUENCE</scope>
    <source>
        <tissue evidence="2">Leaves</tissue>
    </source>
</reference>
<comment type="caution">
    <text evidence="2">The sequence shown here is derived from an EMBL/GenBank/DDBJ whole genome shotgun (WGS) entry which is preliminary data.</text>
</comment>
<accession>A0A9K3J9G5</accession>
<dbReference type="EMBL" id="MNCJ02000319">
    <property type="protein sequence ID" value="KAF5810235.1"/>
    <property type="molecule type" value="Genomic_DNA"/>
</dbReference>
<gene>
    <name evidence="2" type="ORF">HanXRQr2_Chr04g0167061</name>
</gene>
<dbReference type="Gramene" id="mRNA:HanXRQr2_Chr04g0167061">
    <property type="protein sequence ID" value="mRNA:HanXRQr2_Chr04g0167061"/>
    <property type="gene ID" value="HanXRQr2_Chr04g0167061"/>
</dbReference>
<dbReference type="PANTHER" id="PTHR46655:SF1">
    <property type="entry name" value="HISTONE-LYSINE N-METHYLTRANSFERASE ATXR3"/>
    <property type="match status" value="1"/>
</dbReference>
<evidence type="ECO:0000259" key="1">
    <source>
        <dbReference type="Pfam" id="PF19633"/>
    </source>
</evidence>
<reference evidence="2" key="1">
    <citation type="journal article" date="2017" name="Nature">
        <title>The sunflower genome provides insights into oil metabolism, flowering and Asterid evolution.</title>
        <authorList>
            <person name="Badouin H."/>
            <person name="Gouzy J."/>
            <person name="Grassa C.J."/>
            <person name="Murat F."/>
            <person name="Staton S.E."/>
            <person name="Cottret L."/>
            <person name="Lelandais-Briere C."/>
            <person name="Owens G.L."/>
            <person name="Carrere S."/>
            <person name="Mayjonade B."/>
            <person name="Legrand L."/>
            <person name="Gill N."/>
            <person name="Kane N.C."/>
            <person name="Bowers J.E."/>
            <person name="Hubner S."/>
            <person name="Bellec A."/>
            <person name="Berard A."/>
            <person name="Berges H."/>
            <person name="Blanchet N."/>
            <person name="Boniface M.C."/>
            <person name="Brunel D."/>
            <person name="Catrice O."/>
            <person name="Chaidir N."/>
            <person name="Claudel C."/>
            <person name="Donnadieu C."/>
            <person name="Faraut T."/>
            <person name="Fievet G."/>
            <person name="Helmstetter N."/>
            <person name="King M."/>
            <person name="Knapp S.J."/>
            <person name="Lai Z."/>
            <person name="Le Paslier M.C."/>
            <person name="Lippi Y."/>
            <person name="Lorenzon L."/>
            <person name="Mandel J.R."/>
            <person name="Marage G."/>
            <person name="Marchand G."/>
            <person name="Marquand E."/>
            <person name="Bret-Mestries E."/>
            <person name="Morien E."/>
            <person name="Nambeesan S."/>
            <person name="Nguyen T."/>
            <person name="Pegot-Espagnet P."/>
            <person name="Pouilly N."/>
            <person name="Raftis F."/>
            <person name="Sallet E."/>
            <person name="Schiex T."/>
            <person name="Thomas J."/>
            <person name="Vandecasteele C."/>
            <person name="Vares D."/>
            <person name="Vear F."/>
            <person name="Vautrin S."/>
            <person name="Crespi M."/>
            <person name="Mangin B."/>
            <person name="Burke J.M."/>
            <person name="Salse J."/>
            <person name="Munos S."/>
            <person name="Vincourt P."/>
            <person name="Rieseberg L.H."/>
            <person name="Langlade N.B."/>
        </authorList>
    </citation>
    <scope>NUCLEOTIDE SEQUENCE</scope>
    <source>
        <tissue evidence="2">Leaves</tissue>
    </source>
</reference>
<keyword evidence="3" id="KW-1185">Reference proteome</keyword>
<dbReference type="PANTHER" id="PTHR46655">
    <property type="entry name" value="HISTONE-LYSINE N-METHYLTRANSFERASE ATXR3"/>
    <property type="match status" value="1"/>
</dbReference>
<dbReference type="Pfam" id="PF19633">
    <property type="entry name" value="SDG2_C"/>
    <property type="match status" value="1"/>
</dbReference>
<dbReference type="AlphaFoldDB" id="A0A9K3J9G5"/>
<organism evidence="2 3">
    <name type="scientific">Helianthus annuus</name>
    <name type="common">Common sunflower</name>
    <dbReference type="NCBI Taxonomy" id="4232"/>
    <lineage>
        <taxon>Eukaryota</taxon>
        <taxon>Viridiplantae</taxon>
        <taxon>Streptophyta</taxon>
        <taxon>Embryophyta</taxon>
        <taxon>Tracheophyta</taxon>
        <taxon>Spermatophyta</taxon>
        <taxon>Magnoliopsida</taxon>
        <taxon>eudicotyledons</taxon>
        <taxon>Gunneridae</taxon>
        <taxon>Pentapetalae</taxon>
        <taxon>asterids</taxon>
        <taxon>campanulids</taxon>
        <taxon>Asterales</taxon>
        <taxon>Asteraceae</taxon>
        <taxon>Asteroideae</taxon>
        <taxon>Heliantheae alliance</taxon>
        <taxon>Heliantheae</taxon>
        <taxon>Helianthus</taxon>
    </lineage>
</organism>
<evidence type="ECO:0000313" key="2">
    <source>
        <dbReference type="EMBL" id="KAF5810235.1"/>
    </source>
</evidence>
<evidence type="ECO:0000313" key="3">
    <source>
        <dbReference type="Proteomes" id="UP000215914"/>
    </source>
</evidence>
<sequence>MMTNVFGDPKRAPPLLERLSPKEVVSHIWKGEGSFVEELIQCIAPHLEDGHLREVWSSIRAHDPSSSDDVLGALRKSLIWLQDEVQNLPCSPKCWHDAAVDLIHIYGGGGSLLQFVTVCGGSLFTNS</sequence>
<dbReference type="InterPro" id="IPR045606">
    <property type="entry name" value="ATXR3_C"/>
</dbReference>
<name>A0A9K3J9G5_HELAN</name>
<protein>
    <recommendedName>
        <fullName evidence="1">ATXR3 C-terminal domain-containing protein</fullName>
    </recommendedName>
</protein>
<dbReference type="Proteomes" id="UP000215914">
    <property type="component" value="Unassembled WGS sequence"/>
</dbReference>
<dbReference type="OrthoDB" id="308383at2759"/>